<dbReference type="RefSeq" id="WP_247025807.1">
    <property type="nucleotide sequence ID" value="NZ_JALKCH010000001.1"/>
</dbReference>
<evidence type="ECO:0000256" key="2">
    <source>
        <dbReference type="ARBA" id="ARBA00023186"/>
    </source>
</evidence>
<comment type="similarity">
    <text evidence="1 3">Belongs to the UreD family.</text>
</comment>
<keyword evidence="3" id="KW-0996">Nickel insertion</keyword>
<comment type="caution">
    <text evidence="4">The sequence shown here is derived from an EMBL/GenBank/DDBJ whole genome shotgun (WGS) entry which is preliminary data.</text>
</comment>
<organism evidence="4 5">
    <name type="scientific">Ancylobacter crimeensis</name>
    <dbReference type="NCBI Taxonomy" id="2579147"/>
    <lineage>
        <taxon>Bacteria</taxon>
        <taxon>Pseudomonadati</taxon>
        <taxon>Pseudomonadota</taxon>
        <taxon>Alphaproteobacteria</taxon>
        <taxon>Hyphomicrobiales</taxon>
        <taxon>Xanthobacteraceae</taxon>
        <taxon>Ancylobacter</taxon>
    </lineage>
</organism>
<gene>
    <name evidence="3" type="primary">ureD</name>
    <name evidence="4" type="ORF">MWN34_01235</name>
</gene>
<dbReference type="PANTHER" id="PTHR33643:SF1">
    <property type="entry name" value="UREASE ACCESSORY PROTEIN D"/>
    <property type="match status" value="1"/>
</dbReference>
<keyword evidence="5" id="KW-1185">Reference proteome</keyword>
<keyword evidence="2 3" id="KW-0143">Chaperone</keyword>
<evidence type="ECO:0000313" key="5">
    <source>
        <dbReference type="Proteomes" id="UP001203284"/>
    </source>
</evidence>
<dbReference type="EMBL" id="JALKCH010000001">
    <property type="protein sequence ID" value="MCK0195530.1"/>
    <property type="molecule type" value="Genomic_DNA"/>
</dbReference>
<proteinExistence type="inferred from homology"/>
<dbReference type="Proteomes" id="UP001203284">
    <property type="component" value="Unassembled WGS sequence"/>
</dbReference>
<evidence type="ECO:0000256" key="3">
    <source>
        <dbReference type="HAMAP-Rule" id="MF_01384"/>
    </source>
</evidence>
<keyword evidence="3" id="KW-0963">Cytoplasm</keyword>
<comment type="subcellular location">
    <subcellularLocation>
        <location evidence="3">Cytoplasm</location>
    </subcellularLocation>
</comment>
<protein>
    <recommendedName>
        <fullName evidence="3">Urease accessory protein UreD</fullName>
    </recommendedName>
</protein>
<dbReference type="Pfam" id="PF01774">
    <property type="entry name" value="UreD"/>
    <property type="match status" value="1"/>
</dbReference>
<dbReference type="PANTHER" id="PTHR33643">
    <property type="entry name" value="UREASE ACCESSORY PROTEIN D"/>
    <property type="match status" value="1"/>
</dbReference>
<evidence type="ECO:0000313" key="4">
    <source>
        <dbReference type="EMBL" id="MCK0195530.1"/>
    </source>
</evidence>
<sequence length="303" mass="31867">MYATALPSEDAAPTRIPQALRAHSRLRFEACLAGARTVPGQVSEAGHARVRFPLSGRRSGALEAVLLNTGGGIAGGDTIANEIHARTGTRLTVTSQAAEKVYRSDGAVSALDVALWVEAGARLDWLPQPTILFDAAHVERRIAADIAADARLLMIEQVILGRTARGERFQTGRLSDSWRIRRDGRLIYADGFHLGADAAATLARPAVTGGWPAFATLLLVAPGAEDLLAPARITLGLPDGAAQDDAPLAAEPEAGGDLEAGVSAWDGMLSVRLIGRHGGAVEAAVRRLIGRLGLAETPRIWHS</sequence>
<accession>A0ABT0D6F2</accession>
<comment type="subunit">
    <text evidence="3">UreD, UreF and UreG form a complex that acts as a GTP-hydrolysis-dependent molecular chaperone, activating the urease apoprotein by helping to assemble the nickel containing metallocenter of UreC. The UreE protein probably delivers the nickel.</text>
</comment>
<comment type="function">
    <text evidence="3">Required for maturation of urease via the functional incorporation of the urease nickel metallocenter.</text>
</comment>
<evidence type="ECO:0000256" key="1">
    <source>
        <dbReference type="ARBA" id="ARBA00007177"/>
    </source>
</evidence>
<name>A0ABT0D6F2_9HYPH</name>
<reference evidence="4 5" key="1">
    <citation type="submission" date="2022-04" db="EMBL/GenBank/DDBJ databases">
        <authorList>
            <person name="Grouzdev D.S."/>
            <person name="Pantiukh K.S."/>
            <person name="Krutkina M.S."/>
        </authorList>
    </citation>
    <scope>NUCLEOTIDE SEQUENCE [LARGE SCALE GENOMIC DNA]</scope>
    <source>
        <strain evidence="4 5">6x-1</strain>
    </source>
</reference>
<dbReference type="HAMAP" id="MF_01384">
    <property type="entry name" value="UreD"/>
    <property type="match status" value="1"/>
</dbReference>
<dbReference type="InterPro" id="IPR002669">
    <property type="entry name" value="UreD"/>
</dbReference>